<name>A0A9W6I3Z2_9ACTN</name>
<keyword evidence="2" id="KW-1015">Disulfide bond</keyword>
<accession>A0A9W6I3Z2</accession>
<dbReference type="PANTHER" id="PTHR37981:SF1">
    <property type="entry name" value="SGNH HYDROLASE-TYPE ESTERASE DOMAIN-CONTAINING PROTEIN"/>
    <property type="match status" value="1"/>
</dbReference>
<evidence type="ECO:0000256" key="3">
    <source>
        <dbReference type="SAM" id="SignalP"/>
    </source>
</evidence>
<proteinExistence type="predicted"/>
<feature type="domain" description="SGNH hydrolase-type esterase" evidence="4">
    <location>
        <begin position="37"/>
        <end position="303"/>
    </location>
</feature>
<dbReference type="InterPro" id="IPR036514">
    <property type="entry name" value="SGNH_hydro_sf"/>
</dbReference>
<feature type="chain" id="PRO_5040961291" evidence="3">
    <location>
        <begin position="24"/>
        <end position="316"/>
    </location>
</feature>
<feature type="active site" description="Nucleophile" evidence="1">
    <location>
        <position position="41"/>
    </location>
</feature>
<gene>
    <name evidence="5" type="ORF">GCM10017600_50490</name>
</gene>
<dbReference type="InterPro" id="IPR037460">
    <property type="entry name" value="SEST-like"/>
</dbReference>
<dbReference type="PANTHER" id="PTHR37981">
    <property type="entry name" value="LIPASE 2"/>
    <property type="match status" value="1"/>
</dbReference>
<feature type="active site" evidence="1">
    <location>
        <position position="296"/>
    </location>
</feature>
<evidence type="ECO:0000256" key="2">
    <source>
        <dbReference type="PIRSR" id="PIRSR637460-2"/>
    </source>
</evidence>
<keyword evidence="3" id="KW-0732">Signal</keyword>
<dbReference type="Pfam" id="PF13472">
    <property type="entry name" value="Lipase_GDSL_2"/>
    <property type="match status" value="1"/>
</dbReference>
<dbReference type="RefSeq" id="WP_271220014.1">
    <property type="nucleotide sequence ID" value="NZ_BAAAVD010000020.1"/>
</dbReference>
<keyword evidence="6" id="KW-1185">Reference proteome</keyword>
<organism evidence="5 6">
    <name type="scientific">Streptosporangium carneum</name>
    <dbReference type="NCBI Taxonomy" id="47481"/>
    <lineage>
        <taxon>Bacteria</taxon>
        <taxon>Bacillati</taxon>
        <taxon>Actinomycetota</taxon>
        <taxon>Actinomycetes</taxon>
        <taxon>Streptosporangiales</taxon>
        <taxon>Streptosporangiaceae</taxon>
        <taxon>Streptosporangium</taxon>
    </lineage>
</organism>
<feature type="disulfide bond" evidence="2">
    <location>
        <begin position="61"/>
        <end position="87"/>
    </location>
</feature>
<reference evidence="5" key="2">
    <citation type="submission" date="2023-01" db="EMBL/GenBank/DDBJ databases">
        <authorList>
            <person name="Sun Q."/>
            <person name="Evtushenko L."/>
        </authorList>
    </citation>
    <scope>NUCLEOTIDE SEQUENCE</scope>
    <source>
        <strain evidence="5">VKM Ac-2007</strain>
    </source>
</reference>
<dbReference type="Proteomes" id="UP001143474">
    <property type="component" value="Unassembled WGS sequence"/>
</dbReference>
<dbReference type="GO" id="GO:0004806">
    <property type="term" value="F:triacylglycerol lipase activity"/>
    <property type="evidence" value="ECO:0007669"/>
    <property type="project" value="TreeGrafter"/>
</dbReference>
<dbReference type="InterPro" id="IPR013830">
    <property type="entry name" value="SGNH_hydro"/>
</dbReference>
<evidence type="ECO:0000256" key="1">
    <source>
        <dbReference type="PIRSR" id="PIRSR637460-1"/>
    </source>
</evidence>
<comment type="caution">
    <text evidence="5">The sequence shown here is derived from an EMBL/GenBank/DDBJ whole genome shotgun (WGS) entry which is preliminary data.</text>
</comment>
<evidence type="ECO:0000313" key="6">
    <source>
        <dbReference type="Proteomes" id="UP001143474"/>
    </source>
</evidence>
<reference evidence="5" key="1">
    <citation type="journal article" date="2014" name="Int. J. Syst. Evol. Microbiol.">
        <title>Complete genome sequence of Corynebacterium casei LMG S-19264T (=DSM 44701T), isolated from a smear-ripened cheese.</title>
        <authorList>
            <consortium name="US DOE Joint Genome Institute (JGI-PGF)"/>
            <person name="Walter F."/>
            <person name="Albersmeier A."/>
            <person name="Kalinowski J."/>
            <person name="Ruckert C."/>
        </authorList>
    </citation>
    <scope>NUCLEOTIDE SEQUENCE</scope>
    <source>
        <strain evidence="5">VKM Ac-2007</strain>
    </source>
</reference>
<dbReference type="Gene3D" id="3.40.50.1110">
    <property type="entry name" value="SGNH hydrolase"/>
    <property type="match status" value="1"/>
</dbReference>
<dbReference type="AlphaFoldDB" id="A0A9W6I3Z2"/>
<evidence type="ECO:0000313" key="5">
    <source>
        <dbReference type="EMBL" id="GLK11642.1"/>
    </source>
</evidence>
<feature type="disulfide bond" evidence="2">
    <location>
        <begin position="153"/>
        <end position="167"/>
    </location>
</feature>
<dbReference type="SUPFAM" id="SSF52266">
    <property type="entry name" value="SGNH hydrolase"/>
    <property type="match status" value="1"/>
</dbReference>
<feature type="signal peptide" evidence="3">
    <location>
        <begin position="1"/>
        <end position="23"/>
    </location>
</feature>
<dbReference type="GO" id="GO:0019433">
    <property type="term" value="P:triglyceride catabolic process"/>
    <property type="evidence" value="ECO:0007669"/>
    <property type="project" value="TreeGrafter"/>
</dbReference>
<evidence type="ECO:0000259" key="4">
    <source>
        <dbReference type="Pfam" id="PF13472"/>
    </source>
</evidence>
<protein>
    <submittedName>
        <fullName evidence="5">Lipase</fullName>
    </submittedName>
</protein>
<dbReference type="EMBL" id="BSEV01000012">
    <property type="protein sequence ID" value="GLK11642.1"/>
    <property type="molecule type" value="Genomic_DNA"/>
</dbReference>
<feature type="disulfide bond" evidence="2">
    <location>
        <begin position="218"/>
        <end position="273"/>
    </location>
</feature>
<dbReference type="CDD" id="cd01823">
    <property type="entry name" value="SEST_like"/>
    <property type="match status" value="1"/>
</dbReference>
<sequence length="316" mass="33495">MRGKITAIALATAIASGGTAAVAAPAQAVRAPLDWVALGDSYTAGVILAAGREYERPRDGCARTTLSYPQVIEAELNDQVDLRNVSCGNATIANVVNDPQEPIGRHLPPFSNDPDYPFAPVPPQLESVSPDTDVVTVGVGGNSLGFGQILFTCIELGLNTGGRGTPCKDHYGDELDDRLSQVSAEYDEMLTAINARARHAKVITVGYPHIIPDDTTKCIPGSLVGFGSITRGDLDWLRTSALEPLNAVIRTRTAEHGDVYVDQYTSSRGHSVCDKAGGNNWVEGILDTSGRFALVHPNARGHANVATLVKQAILDL</sequence>